<name>A0A5N6VQ82_9EURO</name>
<gene>
    <name evidence="1" type="ORF">BDV41DRAFT_545290</name>
</gene>
<protein>
    <submittedName>
        <fullName evidence="1">Uncharacterized protein</fullName>
    </submittedName>
</protein>
<keyword evidence="2" id="KW-1185">Reference proteome</keyword>
<dbReference type="AlphaFoldDB" id="A0A5N6VQ82"/>
<evidence type="ECO:0000313" key="1">
    <source>
        <dbReference type="EMBL" id="KAE8310358.1"/>
    </source>
</evidence>
<reference evidence="2" key="1">
    <citation type="submission" date="2019-04" db="EMBL/GenBank/DDBJ databases">
        <title>Friends and foes A comparative genomics studyof 23 Aspergillus species from section Flavi.</title>
        <authorList>
            <consortium name="DOE Joint Genome Institute"/>
            <person name="Kjaerbolling I."/>
            <person name="Vesth T."/>
            <person name="Frisvad J.C."/>
            <person name="Nybo J.L."/>
            <person name="Theobald S."/>
            <person name="Kildgaard S."/>
            <person name="Isbrandt T."/>
            <person name="Kuo A."/>
            <person name="Sato A."/>
            <person name="Lyhne E.K."/>
            <person name="Kogle M.E."/>
            <person name="Wiebenga A."/>
            <person name="Kun R.S."/>
            <person name="Lubbers R.J."/>
            <person name="Makela M.R."/>
            <person name="Barry K."/>
            <person name="Chovatia M."/>
            <person name="Clum A."/>
            <person name="Daum C."/>
            <person name="Haridas S."/>
            <person name="He G."/>
            <person name="LaButti K."/>
            <person name="Lipzen A."/>
            <person name="Mondo S."/>
            <person name="Riley R."/>
            <person name="Salamov A."/>
            <person name="Simmons B.A."/>
            <person name="Magnuson J.K."/>
            <person name="Henrissat B."/>
            <person name="Mortensen U.H."/>
            <person name="Larsen T.O."/>
            <person name="Devries R.P."/>
            <person name="Grigoriev I.V."/>
            <person name="Machida M."/>
            <person name="Baker S.E."/>
            <person name="Andersen M.R."/>
        </authorList>
    </citation>
    <scope>NUCLEOTIDE SEQUENCE [LARGE SCALE GENOMIC DNA]</scope>
    <source>
        <strain evidence="2">CBS 130015</strain>
    </source>
</reference>
<accession>A0A5N6VQ82</accession>
<evidence type="ECO:0000313" key="2">
    <source>
        <dbReference type="Proteomes" id="UP000325433"/>
    </source>
</evidence>
<dbReference type="EMBL" id="ML738354">
    <property type="protein sequence ID" value="KAE8310358.1"/>
    <property type="molecule type" value="Genomic_DNA"/>
</dbReference>
<dbReference type="Proteomes" id="UP000325433">
    <property type="component" value="Unassembled WGS sequence"/>
</dbReference>
<organism evidence="1 2">
    <name type="scientific">Aspergillus transmontanensis</name>
    <dbReference type="NCBI Taxonomy" id="1034304"/>
    <lineage>
        <taxon>Eukaryota</taxon>
        <taxon>Fungi</taxon>
        <taxon>Dikarya</taxon>
        <taxon>Ascomycota</taxon>
        <taxon>Pezizomycotina</taxon>
        <taxon>Eurotiomycetes</taxon>
        <taxon>Eurotiomycetidae</taxon>
        <taxon>Eurotiales</taxon>
        <taxon>Aspergillaceae</taxon>
        <taxon>Aspergillus</taxon>
        <taxon>Aspergillus subgen. Circumdati</taxon>
    </lineage>
</organism>
<proteinExistence type="predicted"/>
<sequence>MTFFTFGSPVKGKKPLLELGWDWVDGTRPVLVRNTFLWLSGLGPIGGWEKCTDHRLCGGEGFLNWLAWRGPLRLCPRLLFLFLLCTE</sequence>